<dbReference type="VEuPathDB" id="AmoebaDB:EHI8A_194570"/>
<dbReference type="VEuPathDB" id="AmoebaDB:EHI5A_160030"/>
<evidence type="ECO:0000313" key="7">
    <source>
        <dbReference type="EMBL" id="GAT99244.1"/>
    </source>
</evidence>
<dbReference type="VEuPathDB" id="AmoebaDB:EHI8A_129600"/>
<dbReference type="EMBL" id="BDEQ01000001">
    <property type="protein sequence ID" value="GAT99244.1"/>
    <property type="molecule type" value="Genomic_DNA"/>
</dbReference>
<dbReference type="Gene3D" id="1.10.510.10">
    <property type="entry name" value="Transferase(Phosphotransferase) domain 1"/>
    <property type="match status" value="1"/>
</dbReference>
<evidence type="ECO:0000256" key="5">
    <source>
        <dbReference type="SAM" id="SignalP"/>
    </source>
</evidence>
<comment type="caution">
    <text evidence="7">The sequence shown here is derived from an EMBL/GenBank/DDBJ whole genome shotgun (WGS) entry which is preliminary data.</text>
</comment>
<proteinExistence type="predicted"/>
<dbReference type="InterPro" id="IPR053215">
    <property type="entry name" value="TKL_Ser/Thr_kinase"/>
</dbReference>
<dbReference type="GO" id="GO:0005524">
    <property type="term" value="F:ATP binding"/>
    <property type="evidence" value="ECO:0007669"/>
    <property type="project" value="UniProtKB-UniRule"/>
</dbReference>
<evidence type="ECO:0000256" key="4">
    <source>
        <dbReference type="PROSITE-ProRule" id="PRU10141"/>
    </source>
</evidence>
<keyword evidence="7" id="KW-0418">Kinase</keyword>
<accession>A0A5K1U4B7</accession>
<dbReference type="Proteomes" id="UP000078387">
    <property type="component" value="Unassembled WGS sequence"/>
</dbReference>
<dbReference type="InterPro" id="IPR000719">
    <property type="entry name" value="Prot_kinase_dom"/>
</dbReference>
<dbReference type="VEuPathDB" id="AmoebaDB:EHI_184810"/>
<gene>
    <name evidence="7" type="ORF">CL6EHI_184810</name>
</gene>
<dbReference type="InterPro" id="IPR001245">
    <property type="entry name" value="Ser-Thr/Tyr_kinase_cat_dom"/>
</dbReference>
<evidence type="ECO:0000256" key="1">
    <source>
        <dbReference type="ARBA" id="ARBA00022527"/>
    </source>
</evidence>
<dbReference type="Gene3D" id="3.30.200.20">
    <property type="entry name" value="Phosphorylase Kinase, domain 1"/>
    <property type="match status" value="1"/>
</dbReference>
<dbReference type="InterPro" id="IPR008271">
    <property type="entry name" value="Ser/Thr_kinase_AS"/>
</dbReference>
<sequence>MTTLILFTFIVLSFGKTWCWSDDYNDYVKYKYTKKSNCNGKGWSYSSESVINRQTYRFEIKNNEIGSIKKFSDIKGSINDRDMYFSFSPNFQSNSFKVLIVETNRPKIIIWIYHKHGTDGLFVGIGCFESDNCRKSISNNYGAYIYIFDKSIIVYSKMDEKWVIDFSNRAVNYETKTIPFIYIDGDDKQTVSCKFTTDLFSGRSYNDPQRYLFTGKIDSVTKIDNNQNDNEETVQIPVNKETRELICIGNKGKNTIKVQFSVKEGCDKYEIRTNPQLMTIPKGKALEFEVFIKPLCSCFVEDIIKLFSLDMKKGTTIESNIKIKAETELSTRLDPDELKEEKKIGEGSFGIVYLGEFRGNKVAIKKMKESDRQQSSLDEFEKEVVMLDKFRSEYIIHFYGAVFIPSKICMVTEFAEFGSLSVLIKKRDISQVSMKLRIKFMLNAAKGISYLHSNGILHRDIKPDNILVVSLDENEQVNCKLTDFGASRNINMMMTNMTFTKGIGTPVYMAPEILNKIRYKQSADIYSFAITMYECFGWCAAYPKSQFQFPWSIADFVTQGNRRTKAEAMTNEQYDLIDQCWKQNPDERIPIDVVVAKLEEL</sequence>
<keyword evidence="1" id="KW-0723">Serine/threonine-protein kinase</keyword>
<dbReference type="GO" id="GO:0004674">
    <property type="term" value="F:protein serine/threonine kinase activity"/>
    <property type="evidence" value="ECO:0007669"/>
    <property type="project" value="UniProtKB-KW"/>
</dbReference>
<dbReference type="AlphaFoldDB" id="A0A5K1U4B7"/>
<dbReference type="PROSITE" id="PS00107">
    <property type="entry name" value="PROTEIN_KINASE_ATP"/>
    <property type="match status" value="1"/>
</dbReference>
<dbReference type="InterPro" id="IPR017441">
    <property type="entry name" value="Protein_kinase_ATP_BS"/>
</dbReference>
<evidence type="ECO:0000256" key="2">
    <source>
        <dbReference type="ARBA" id="ARBA00022741"/>
    </source>
</evidence>
<reference evidence="7 8" key="1">
    <citation type="submission" date="2016-05" db="EMBL/GenBank/DDBJ databases">
        <title>First whole genome sequencing of Entamoeba histolytica HM1:IMSS-clone-6.</title>
        <authorList>
            <person name="Mukherjee Avik.K."/>
            <person name="Izumyama S."/>
            <person name="Nakada-Tsukui K."/>
            <person name="Nozaki T."/>
        </authorList>
    </citation>
    <scope>NUCLEOTIDE SEQUENCE [LARGE SCALE GENOMIC DNA]</scope>
    <source>
        <strain evidence="7 8">HM1:IMSS clone 6</strain>
    </source>
</reference>
<feature type="domain" description="Protein kinase" evidence="6">
    <location>
        <begin position="338"/>
        <end position="601"/>
    </location>
</feature>
<feature type="binding site" evidence="4">
    <location>
        <position position="366"/>
    </location>
    <ligand>
        <name>ATP</name>
        <dbReference type="ChEBI" id="CHEBI:30616"/>
    </ligand>
</feature>
<dbReference type="VEuPathDB" id="AmoebaDB:KM1_264580"/>
<feature type="chain" id="PRO_5023923224" evidence="5">
    <location>
        <begin position="20"/>
        <end position="601"/>
    </location>
</feature>
<evidence type="ECO:0000313" key="8">
    <source>
        <dbReference type="Proteomes" id="UP000078387"/>
    </source>
</evidence>
<dbReference type="PROSITE" id="PS00108">
    <property type="entry name" value="PROTEIN_KINASE_ST"/>
    <property type="match status" value="1"/>
</dbReference>
<keyword evidence="2 4" id="KW-0547">Nucleotide-binding</keyword>
<evidence type="ECO:0000259" key="6">
    <source>
        <dbReference type="PROSITE" id="PS50011"/>
    </source>
</evidence>
<keyword evidence="5" id="KW-0732">Signal</keyword>
<keyword evidence="3 4" id="KW-0067">ATP-binding</keyword>
<keyword evidence="7" id="KW-0808">Transferase</keyword>
<dbReference type="VEuPathDB" id="AmoebaDB:KM1_280720"/>
<organism evidence="7 8">
    <name type="scientific">Entamoeba histolytica</name>
    <dbReference type="NCBI Taxonomy" id="5759"/>
    <lineage>
        <taxon>Eukaryota</taxon>
        <taxon>Amoebozoa</taxon>
        <taxon>Evosea</taxon>
        <taxon>Archamoebae</taxon>
        <taxon>Mastigamoebida</taxon>
        <taxon>Entamoebidae</taxon>
        <taxon>Entamoeba</taxon>
    </lineage>
</organism>
<dbReference type="PRINTS" id="PR00109">
    <property type="entry name" value="TYRKINASE"/>
</dbReference>
<protein>
    <submittedName>
        <fullName evidence="7">Tyrosine kinase putative</fullName>
    </submittedName>
</protein>
<dbReference type="PROSITE" id="PS50011">
    <property type="entry name" value="PROTEIN_KINASE_DOM"/>
    <property type="match status" value="1"/>
</dbReference>
<dbReference type="SUPFAM" id="SSF56112">
    <property type="entry name" value="Protein kinase-like (PK-like)"/>
    <property type="match status" value="1"/>
</dbReference>
<dbReference type="SMART" id="SM00220">
    <property type="entry name" value="S_TKc"/>
    <property type="match status" value="1"/>
</dbReference>
<dbReference type="VEuPathDB" id="AmoebaDB:EHI7A_106830"/>
<dbReference type="Pfam" id="PF07714">
    <property type="entry name" value="PK_Tyr_Ser-Thr"/>
    <property type="match status" value="1"/>
</dbReference>
<name>A0A5K1U4B7_ENTHI</name>
<feature type="signal peptide" evidence="5">
    <location>
        <begin position="1"/>
        <end position="19"/>
    </location>
</feature>
<evidence type="ECO:0000256" key="3">
    <source>
        <dbReference type="ARBA" id="ARBA00022840"/>
    </source>
</evidence>
<dbReference type="VEuPathDB" id="AmoebaDB:EHI5A_219810"/>
<dbReference type="InterPro" id="IPR011009">
    <property type="entry name" value="Kinase-like_dom_sf"/>
</dbReference>
<dbReference type="PANTHER" id="PTHR45756:SF1">
    <property type="entry name" value="PROTEIN KINASE DOMAIN CONTAINING PROTEIN"/>
    <property type="match status" value="1"/>
</dbReference>
<dbReference type="PANTHER" id="PTHR45756">
    <property type="entry name" value="PALMITOYLTRANSFERASE"/>
    <property type="match status" value="1"/>
</dbReference>